<evidence type="ECO:0000313" key="2">
    <source>
        <dbReference type="EMBL" id="MBU5489030.1"/>
    </source>
</evidence>
<name>A0ABS6EMV7_9FIRM</name>
<protein>
    <submittedName>
        <fullName evidence="2">Uncharacterized protein</fullName>
    </submittedName>
</protein>
<proteinExistence type="predicted"/>
<gene>
    <name evidence="2" type="ORF">KQI75_00055</name>
</gene>
<dbReference type="EMBL" id="JAHLQI010000001">
    <property type="protein sequence ID" value="MBU5489030.1"/>
    <property type="molecule type" value="Genomic_DNA"/>
</dbReference>
<reference evidence="2 3" key="1">
    <citation type="submission" date="2021-06" db="EMBL/GenBank/DDBJ databases">
        <authorList>
            <person name="Sun Q."/>
            <person name="Li D."/>
        </authorList>
    </citation>
    <scope>NUCLEOTIDE SEQUENCE [LARGE SCALE GENOMIC DNA]</scope>
    <source>
        <strain evidence="2 3">MSJd-7</strain>
    </source>
</reference>
<comment type="caution">
    <text evidence="2">The sequence shown here is derived from an EMBL/GenBank/DDBJ whole genome shotgun (WGS) entry which is preliminary data.</text>
</comment>
<evidence type="ECO:0000256" key="1">
    <source>
        <dbReference type="SAM" id="Phobius"/>
    </source>
</evidence>
<evidence type="ECO:0000313" key="3">
    <source>
        <dbReference type="Proteomes" id="UP000783588"/>
    </source>
</evidence>
<dbReference type="Proteomes" id="UP000783588">
    <property type="component" value="Unassembled WGS sequence"/>
</dbReference>
<keyword evidence="1" id="KW-0812">Transmembrane</keyword>
<sequence length="261" mass="28362">MEEKTQAQKEKSPKRKHVGLIVFACAVLLAIILAVCLTGTPRHAITLPTGSADVSAGKEQAGYQLKDTNITVDNVQQVIASMKRPSSYSASVTNTLYWSGSWQKINAMTYVRDGISVTEYKNAQGTADHYIAIRDNLYYAWRNGSTAQYTASTGSISADDTSMIPTYETVVSASKQSISAAGERTVNGESCIYVTVQADNGYSLTYWVSTVSGLLIQADYTKEGDLVRSVVLDNIQSKEPDDAWFQLPDGTNLLEKETANG</sequence>
<keyword evidence="1" id="KW-1133">Transmembrane helix</keyword>
<accession>A0ABS6EMV7</accession>
<feature type="transmembrane region" description="Helical" evidence="1">
    <location>
        <begin position="20"/>
        <end position="40"/>
    </location>
</feature>
<keyword evidence="1" id="KW-0472">Membrane</keyword>
<dbReference type="RefSeq" id="WP_216468650.1">
    <property type="nucleotide sequence ID" value="NZ_JAHLQI010000001.1"/>
</dbReference>
<organism evidence="2 3">
    <name type="scientific">Butyricicoccus intestinisimiae</name>
    <dbReference type="NCBI Taxonomy" id="2841509"/>
    <lineage>
        <taxon>Bacteria</taxon>
        <taxon>Bacillati</taxon>
        <taxon>Bacillota</taxon>
        <taxon>Clostridia</taxon>
        <taxon>Eubacteriales</taxon>
        <taxon>Butyricicoccaceae</taxon>
        <taxon>Butyricicoccus</taxon>
    </lineage>
</organism>
<keyword evidence="3" id="KW-1185">Reference proteome</keyword>